<dbReference type="Gramene" id="QL12p013336:mrna">
    <property type="protein sequence ID" value="QL12p013336:mrna"/>
    <property type="gene ID" value="QL12p013336"/>
</dbReference>
<keyword evidence="7" id="KW-1185">Reference proteome</keyword>
<keyword evidence="5" id="KW-0503">Monooxygenase</keyword>
<dbReference type="PANTHER" id="PTHR23023">
    <property type="entry name" value="DIMETHYLANILINE MONOOXYGENASE"/>
    <property type="match status" value="1"/>
</dbReference>
<name>A0A7N2REF7_QUELO</name>
<evidence type="ECO:0000256" key="3">
    <source>
        <dbReference type="ARBA" id="ARBA00022827"/>
    </source>
</evidence>
<evidence type="ECO:0000256" key="2">
    <source>
        <dbReference type="ARBA" id="ARBA00022630"/>
    </source>
</evidence>
<evidence type="ECO:0000256" key="5">
    <source>
        <dbReference type="RuleBase" id="RU361177"/>
    </source>
</evidence>
<dbReference type="Gene3D" id="3.50.50.60">
    <property type="entry name" value="FAD/NAD(P)-binding domain"/>
    <property type="match status" value="2"/>
</dbReference>
<evidence type="ECO:0000313" key="6">
    <source>
        <dbReference type="EnsemblPlants" id="QL12p013336:mrna"/>
    </source>
</evidence>
<proteinExistence type="inferred from homology"/>
<organism evidence="6 7">
    <name type="scientific">Quercus lobata</name>
    <name type="common">Valley oak</name>
    <dbReference type="NCBI Taxonomy" id="97700"/>
    <lineage>
        <taxon>Eukaryota</taxon>
        <taxon>Viridiplantae</taxon>
        <taxon>Streptophyta</taxon>
        <taxon>Embryophyta</taxon>
        <taxon>Tracheophyta</taxon>
        <taxon>Spermatophyta</taxon>
        <taxon>Magnoliopsida</taxon>
        <taxon>eudicotyledons</taxon>
        <taxon>Gunneridae</taxon>
        <taxon>Pentapetalae</taxon>
        <taxon>rosids</taxon>
        <taxon>fabids</taxon>
        <taxon>Fagales</taxon>
        <taxon>Fagaceae</taxon>
        <taxon>Quercus</taxon>
    </lineage>
</organism>
<dbReference type="EC" id="1.-.-.-" evidence="5"/>
<dbReference type="GO" id="GO:0050660">
    <property type="term" value="F:flavin adenine dinucleotide binding"/>
    <property type="evidence" value="ECO:0007669"/>
    <property type="project" value="InterPro"/>
</dbReference>
<keyword evidence="2 5" id="KW-0285">Flavoprotein</keyword>
<accession>A0A7N2REF7</accession>
<comment type="cofactor">
    <cofactor evidence="5">
        <name>FAD</name>
        <dbReference type="ChEBI" id="CHEBI:57692"/>
    </cofactor>
</comment>
<dbReference type="InParanoid" id="A0A7N2REF7"/>
<dbReference type="SUPFAM" id="SSF51905">
    <property type="entry name" value="FAD/NAD(P)-binding domain"/>
    <property type="match status" value="2"/>
</dbReference>
<dbReference type="EMBL" id="LRBV02000012">
    <property type="status" value="NOT_ANNOTATED_CDS"/>
    <property type="molecule type" value="Genomic_DNA"/>
</dbReference>
<dbReference type="OMA" id="ILHCTEY"/>
<reference evidence="6" key="2">
    <citation type="submission" date="2021-01" db="UniProtKB">
        <authorList>
            <consortium name="EnsemblPlants"/>
        </authorList>
    </citation>
    <scope>IDENTIFICATION</scope>
</reference>
<dbReference type="Proteomes" id="UP000594261">
    <property type="component" value="Chromosome 12"/>
</dbReference>
<dbReference type="InterPro" id="IPR050346">
    <property type="entry name" value="FMO-like"/>
</dbReference>
<dbReference type="Pfam" id="PF00743">
    <property type="entry name" value="FMO-like"/>
    <property type="match status" value="1"/>
</dbReference>
<keyword evidence="3 5" id="KW-0274">FAD</keyword>
<reference evidence="6 7" key="1">
    <citation type="journal article" date="2016" name="G3 (Bethesda)">
        <title>First Draft Assembly and Annotation of the Genome of a California Endemic Oak Quercus lobata Nee (Fagaceae).</title>
        <authorList>
            <person name="Sork V.L."/>
            <person name="Fitz-Gibbon S.T."/>
            <person name="Puiu D."/>
            <person name="Crepeau M."/>
            <person name="Gugger P.F."/>
            <person name="Sherman R."/>
            <person name="Stevens K."/>
            <person name="Langley C.H."/>
            <person name="Pellegrini M."/>
            <person name="Salzberg S.L."/>
        </authorList>
    </citation>
    <scope>NUCLEOTIDE SEQUENCE [LARGE SCALE GENOMIC DNA]</scope>
    <source>
        <strain evidence="6 7">cv. SW786</strain>
    </source>
</reference>
<comment type="similarity">
    <text evidence="1 5">Belongs to the FMO family.</text>
</comment>
<dbReference type="AlphaFoldDB" id="A0A7N2REF7"/>
<evidence type="ECO:0000256" key="4">
    <source>
        <dbReference type="ARBA" id="ARBA00023002"/>
    </source>
</evidence>
<sequence length="176" mass="19594">MQVVVLIGNSASAKDISRDIVGVAKEVHIAARSVEDEEYGKQPGYDNMWLHPMIESVCEDGTVIFPDGSSVLGDIILHCTEYKYHFPFLETNGIVTVDDNRVEPLYKHIFPPALAPCLSFVGLPSKAIPFPMLELQSKWIAGVLSSRIELPSQEKIMEDVSKQYTLNMETTRVNLA</sequence>
<dbReference type="EnsemblPlants" id="QL12p013336:mrna">
    <property type="protein sequence ID" value="QL12p013336:mrna"/>
    <property type="gene ID" value="QL12p013336"/>
</dbReference>
<dbReference type="GO" id="GO:0004499">
    <property type="term" value="F:N,N-dimethylaniline monooxygenase activity"/>
    <property type="evidence" value="ECO:0007669"/>
    <property type="project" value="InterPro"/>
</dbReference>
<dbReference type="InterPro" id="IPR020946">
    <property type="entry name" value="Flavin_mOase-like"/>
</dbReference>
<dbReference type="GO" id="GO:0050661">
    <property type="term" value="F:NADP binding"/>
    <property type="evidence" value="ECO:0007669"/>
    <property type="project" value="InterPro"/>
</dbReference>
<evidence type="ECO:0000256" key="1">
    <source>
        <dbReference type="ARBA" id="ARBA00009183"/>
    </source>
</evidence>
<dbReference type="InterPro" id="IPR036188">
    <property type="entry name" value="FAD/NAD-bd_sf"/>
</dbReference>
<evidence type="ECO:0000313" key="7">
    <source>
        <dbReference type="Proteomes" id="UP000594261"/>
    </source>
</evidence>
<keyword evidence="4 5" id="KW-0560">Oxidoreductase</keyword>
<protein>
    <recommendedName>
        <fullName evidence="5">Flavin-containing monooxygenase</fullName>
        <ecNumber evidence="5">1.-.-.-</ecNumber>
    </recommendedName>
</protein>